<protein>
    <recommendedName>
        <fullName evidence="4">Ulp1 protease family</fullName>
    </recommendedName>
</protein>
<keyword evidence="3" id="KW-1185">Reference proteome</keyword>
<name>A0A4D6LYT7_VIGUN</name>
<evidence type="ECO:0000313" key="3">
    <source>
        <dbReference type="Proteomes" id="UP000501690"/>
    </source>
</evidence>
<dbReference type="InterPro" id="IPR038765">
    <property type="entry name" value="Papain-like_cys_pep_sf"/>
</dbReference>
<evidence type="ECO:0000256" key="1">
    <source>
        <dbReference type="SAM" id="MobiDB-lite"/>
    </source>
</evidence>
<dbReference type="AlphaFoldDB" id="A0A4D6LYT7"/>
<accession>A0A4D6LYT7</accession>
<dbReference type="Gene3D" id="3.40.395.10">
    <property type="entry name" value="Adenoviral Proteinase, Chain A"/>
    <property type="match status" value="1"/>
</dbReference>
<dbReference type="Proteomes" id="UP000501690">
    <property type="component" value="Linkage Group LG5"/>
</dbReference>
<gene>
    <name evidence="2" type="ORF">DEO72_LG5g1796</name>
</gene>
<reference evidence="2 3" key="1">
    <citation type="submission" date="2019-04" db="EMBL/GenBank/DDBJ databases">
        <title>An improved genome assembly and genetic linkage map for asparagus bean, Vigna unguiculata ssp. sesquipedialis.</title>
        <authorList>
            <person name="Xia Q."/>
            <person name="Zhang R."/>
            <person name="Dong Y."/>
        </authorList>
    </citation>
    <scope>NUCLEOTIDE SEQUENCE [LARGE SCALE GENOMIC DNA]</scope>
    <source>
        <tissue evidence="2">Leaf</tissue>
    </source>
</reference>
<feature type="region of interest" description="Disordered" evidence="1">
    <location>
        <begin position="397"/>
        <end position="424"/>
    </location>
</feature>
<dbReference type="SUPFAM" id="SSF54001">
    <property type="entry name" value="Cysteine proteinases"/>
    <property type="match status" value="1"/>
</dbReference>
<sequence>MAAEAAAMVVREEEELAVAVNLKVDSRLVQVRWNATVTGAGGSRWSETVATAMVFCIEHRCQTRYIVVANALLSSSHRGIIELTPFSSCLRIKKELNFNCALLREVLSRWVPIGEFIQVRQQLVKLSCLDVSICLGLSVAGDDVVFDSELCGEVGLLFPSREIKVSDIIKRMRDLVGETDNVENVCRLYGLLCFAVLFFPKMSKSLTNLPFRLLDNLDTLRRLGLGEISGTVAFPRYLSWPLVRMRNERIKKCFEVNQVQMDWALTQEESNFSIFFDEVPPVKKKKKSELVEKLNENSKLLLKMKADLERMKTIFTTELQHEDFTRTEEGQIEAEKKGGVEAPAKAIDSEEILDDATNEIDVGVKVVVPSKMESGDISITSPCKTGVGEGSPNVGNFGIEEPENAAEGGPSAKEEKTAEEPKDDMDYSLSEDALIIFEALAFVSQQIGDVEDDNTSDRQMCDEDGHDSLEEVAAAMLNEEKVMKIEECDDNPDLLAIVPYVNPSSPLHQQSSPLGEAVTSLSQVPAPHVEKFFLYQIVTSKSRGCLFVEINDQILTSTETRNFAPREWIDNMSILFAATTFMFKEKCQIESISRVIYSPMYTDKFIRDCAKRKAHNLELLFSMLMSPNPKEKPTLKVIIEDLPQQPNLFDCGIMVLKYMEHWEANKKYNGQSMPTYSGAELQQFR</sequence>
<proteinExistence type="predicted"/>
<evidence type="ECO:0000313" key="2">
    <source>
        <dbReference type="EMBL" id="QCD93720.1"/>
    </source>
</evidence>
<dbReference type="EMBL" id="CP039349">
    <property type="protein sequence ID" value="QCD93720.1"/>
    <property type="molecule type" value="Genomic_DNA"/>
</dbReference>
<organism evidence="2 3">
    <name type="scientific">Vigna unguiculata</name>
    <name type="common">Cowpea</name>
    <dbReference type="NCBI Taxonomy" id="3917"/>
    <lineage>
        <taxon>Eukaryota</taxon>
        <taxon>Viridiplantae</taxon>
        <taxon>Streptophyta</taxon>
        <taxon>Embryophyta</taxon>
        <taxon>Tracheophyta</taxon>
        <taxon>Spermatophyta</taxon>
        <taxon>Magnoliopsida</taxon>
        <taxon>eudicotyledons</taxon>
        <taxon>Gunneridae</taxon>
        <taxon>Pentapetalae</taxon>
        <taxon>rosids</taxon>
        <taxon>fabids</taxon>
        <taxon>Fabales</taxon>
        <taxon>Fabaceae</taxon>
        <taxon>Papilionoideae</taxon>
        <taxon>50 kb inversion clade</taxon>
        <taxon>NPAAA clade</taxon>
        <taxon>indigoferoid/millettioid clade</taxon>
        <taxon>Phaseoleae</taxon>
        <taxon>Vigna</taxon>
    </lineage>
</organism>
<evidence type="ECO:0008006" key="4">
    <source>
        <dbReference type="Google" id="ProtNLM"/>
    </source>
</evidence>